<evidence type="ECO:0000313" key="2">
    <source>
        <dbReference type="Proteomes" id="UP000767854"/>
    </source>
</evidence>
<dbReference type="EMBL" id="JAFBDT010000002">
    <property type="protein sequence ID" value="MBM7560864.1"/>
    <property type="molecule type" value="Genomic_DNA"/>
</dbReference>
<gene>
    <name evidence="1" type="ORF">JOC49_000378</name>
</gene>
<dbReference type="RefSeq" id="WP_204661630.1">
    <property type="nucleotide sequence ID" value="NZ_JAFBDT010000002.1"/>
</dbReference>
<evidence type="ECO:0000313" key="1">
    <source>
        <dbReference type="EMBL" id="MBM7560864.1"/>
    </source>
</evidence>
<accession>A0ABS2MN88</accession>
<organism evidence="1 2">
    <name type="scientific">Fusibacter tunisiensis</name>
    <dbReference type="NCBI Taxonomy" id="1008308"/>
    <lineage>
        <taxon>Bacteria</taxon>
        <taxon>Bacillati</taxon>
        <taxon>Bacillota</taxon>
        <taxon>Clostridia</taxon>
        <taxon>Eubacteriales</taxon>
        <taxon>Eubacteriales Family XII. Incertae Sedis</taxon>
        <taxon>Fusibacter</taxon>
    </lineage>
</organism>
<sequence length="96" mass="11068">MNKRTEAQHYLETKILGAYETAEVVWKNDTEGTYHRTFDDTAILNDGSQHVVERYMDIEGRTFRVCSVFPTVKQSTPTEKLLTLIDNTLEESLKKA</sequence>
<protein>
    <submittedName>
        <fullName evidence="1">Uncharacterized protein</fullName>
    </submittedName>
</protein>
<comment type="caution">
    <text evidence="1">The sequence shown here is derived from an EMBL/GenBank/DDBJ whole genome shotgun (WGS) entry which is preliminary data.</text>
</comment>
<keyword evidence="2" id="KW-1185">Reference proteome</keyword>
<proteinExistence type="predicted"/>
<dbReference type="Proteomes" id="UP000767854">
    <property type="component" value="Unassembled WGS sequence"/>
</dbReference>
<reference evidence="1 2" key="1">
    <citation type="submission" date="2021-01" db="EMBL/GenBank/DDBJ databases">
        <title>Genomic Encyclopedia of Type Strains, Phase IV (KMG-IV): sequencing the most valuable type-strain genomes for metagenomic binning, comparative biology and taxonomic classification.</title>
        <authorList>
            <person name="Goeker M."/>
        </authorList>
    </citation>
    <scope>NUCLEOTIDE SEQUENCE [LARGE SCALE GENOMIC DNA]</scope>
    <source>
        <strain evidence="1 2">DSM 24436</strain>
    </source>
</reference>
<name>A0ABS2MN88_9FIRM</name>